<dbReference type="Pfam" id="PF00589">
    <property type="entry name" value="Phage_integrase"/>
    <property type="match status" value="1"/>
</dbReference>
<dbReference type="InterPro" id="IPR050090">
    <property type="entry name" value="Tyrosine_recombinase_XerCD"/>
</dbReference>
<evidence type="ECO:0000256" key="6">
    <source>
        <dbReference type="ARBA" id="ARBA00023125"/>
    </source>
</evidence>
<evidence type="ECO:0000256" key="7">
    <source>
        <dbReference type="ARBA" id="ARBA00023172"/>
    </source>
</evidence>
<dbReference type="eggNOG" id="COG4974">
    <property type="taxonomic scope" value="Bacteria"/>
</dbReference>
<dbReference type="GO" id="GO:0007059">
    <property type="term" value="P:chromosome segregation"/>
    <property type="evidence" value="ECO:0007669"/>
    <property type="project" value="UniProtKB-UniRule"/>
</dbReference>
<dbReference type="EMBL" id="CP002347">
    <property type="protein sequence ID" value="ADR19020.1"/>
    <property type="molecule type" value="Genomic_DNA"/>
</dbReference>
<protein>
    <recommendedName>
        <fullName evidence="9">Tyrosine recombinase XerC</fullName>
    </recommendedName>
</protein>
<dbReference type="GO" id="GO:0051301">
    <property type="term" value="P:cell division"/>
    <property type="evidence" value="ECO:0007669"/>
    <property type="project" value="UniProtKB-KW"/>
</dbReference>
<dbReference type="InterPro" id="IPR002104">
    <property type="entry name" value="Integrase_catalytic"/>
</dbReference>
<feature type="domain" description="Tyr recombinase" evidence="10">
    <location>
        <begin position="107"/>
        <end position="291"/>
    </location>
</feature>
<organism evidence="12 13">
    <name type="scientific">Calditerrivibrio nitroreducens (strain DSM 19672 / NBRC 101217 / Yu37-1)</name>
    <dbReference type="NCBI Taxonomy" id="768670"/>
    <lineage>
        <taxon>Bacteria</taxon>
        <taxon>Pseudomonadati</taxon>
        <taxon>Deferribacterota</taxon>
        <taxon>Deferribacteres</taxon>
        <taxon>Deferribacterales</taxon>
        <taxon>Calditerrivibrionaceae</taxon>
    </lineage>
</organism>
<evidence type="ECO:0000256" key="5">
    <source>
        <dbReference type="ARBA" id="ARBA00022908"/>
    </source>
</evidence>
<feature type="active site" evidence="9">
    <location>
        <position position="269"/>
    </location>
</feature>
<keyword evidence="7 9" id="KW-0233">DNA recombination</keyword>
<dbReference type="AlphaFoldDB" id="E4TIA4"/>
<keyword evidence="6 9" id="KW-0238">DNA-binding</keyword>
<keyword evidence="2 9" id="KW-0963">Cytoplasm</keyword>
<dbReference type="HOGENOM" id="CLU_027562_9_0_0"/>
<dbReference type="CDD" id="cd00798">
    <property type="entry name" value="INT_XerDC_C"/>
    <property type="match status" value="1"/>
</dbReference>
<dbReference type="KEGG" id="cni:Calni_1109"/>
<dbReference type="Gene3D" id="1.10.443.10">
    <property type="entry name" value="Intergrase catalytic core"/>
    <property type="match status" value="1"/>
</dbReference>
<dbReference type="InterPro" id="IPR010998">
    <property type="entry name" value="Integrase_recombinase_N"/>
</dbReference>
<dbReference type="GO" id="GO:0003677">
    <property type="term" value="F:DNA binding"/>
    <property type="evidence" value="ECO:0007669"/>
    <property type="project" value="UniProtKB-UniRule"/>
</dbReference>
<dbReference type="PANTHER" id="PTHR30349:SF77">
    <property type="entry name" value="TYROSINE RECOMBINASE XERC"/>
    <property type="match status" value="1"/>
</dbReference>
<evidence type="ECO:0000256" key="9">
    <source>
        <dbReference type="HAMAP-Rule" id="MF_01808"/>
    </source>
</evidence>
<comment type="similarity">
    <text evidence="9">Belongs to the 'phage' integrase family. XerC subfamily.</text>
</comment>
<dbReference type="InterPro" id="IPR011010">
    <property type="entry name" value="DNA_brk_join_enz"/>
</dbReference>
<evidence type="ECO:0000313" key="13">
    <source>
        <dbReference type="Proteomes" id="UP000007039"/>
    </source>
</evidence>
<evidence type="ECO:0000256" key="2">
    <source>
        <dbReference type="ARBA" id="ARBA00022490"/>
    </source>
</evidence>
<comment type="subunit">
    <text evidence="9">Forms a cyclic heterotetrameric complex composed of two molecules of XerC and two molecules of XerD.</text>
</comment>
<sequence length="300" mass="34779">MNLIEAVDSFGNFLKIEKNASDHTIRSYMNDLVELINFVKDESIDIKEIDFFALRGYITTLYDRSLSKSSIERKISTIKSFFKFLTQKGYLEENHARMLKFPKKEKKLFKVFNIDDLFTLLELPDKNTPQGIRDALLMELMYGTGVRVSELVGIKIDDIDFQGLRVRVRGKGKKERMIPLAEFHIDFIKKYLATRDDIPKSRTIKTDKLFINKNGTSLSDRSVRRIVEKYLKMAGLPLDFSPHSFRHSFATHMLESGADLRTIQSLLGHSSLSTTQKYTHLNLSDILKIYDEAHPFARKR</sequence>
<feature type="active site" description="O-(3'-phospho-DNA)-tyrosine intermediate" evidence="9">
    <location>
        <position position="278"/>
    </location>
</feature>
<dbReference type="InterPro" id="IPR013762">
    <property type="entry name" value="Integrase-like_cat_sf"/>
</dbReference>
<dbReference type="RefSeq" id="WP_013451232.1">
    <property type="nucleotide sequence ID" value="NC_014758.1"/>
</dbReference>
<feature type="active site" evidence="9">
    <location>
        <position position="243"/>
    </location>
</feature>
<keyword evidence="5 9" id="KW-0229">DNA integration</keyword>
<dbReference type="InterPro" id="IPR044068">
    <property type="entry name" value="CB"/>
</dbReference>
<dbReference type="GO" id="GO:0005737">
    <property type="term" value="C:cytoplasm"/>
    <property type="evidence" value="ECO:0007669"/>
    <property type="project" value="UniProtKB-SubCell"/>
</dbReference>
<dbReference type="OrthoDB" id="9801717at2"/>
<dbReference type="GO" id="GO:0006313">
    <property type="term" value="P:DNA transposition"/>
    <property type="evidence" value="ECO:0007669"/>
    <property type="project" value="UniProtKB-UniRule"/>
</dbReference>
<dbReference type="Gene3D" id="1.10.150.130">
    <property type="match status" value="1"/>
</dbReference>
<dbReference type="HAMAP" id="MF_01808">
    <property type="entry name" value="Recomb_XerC_XerD"/>
    <property type="match status" value="1"/>
</dbReference>
<dbReference type="PROSITE" id="PS51898">
    <property type="entry name" value="TYR_RECOMBINASE"/>
    <property type="match status" value="1"/>
</dbReference>
<evidence type="ECO:0000256" key="1">
    <source>
        <dbReference type="ARBA" id="ARBA00004496"/>
    </source>
</evidence>
<accession>E4TIA4</accession>
<feature type="domain" description="Core-binding (CB)" evidence="11">
    <location>
        <begin position="1"/>
        <end position="86"/>
    </location>
</feature>
<evidence type="ECO:0000259" key="11">
    <source>
        <dbReference type="PROSITE" id="PS51900"/>
    </source>
</evidence>
<evidence type="ECO:0000259" key="10">
    <source>
        <dbReference type="PROSITE" id="PS51898"/>
    </source>
</evidence>
<dbReference type="PROSITE" id="PS51900">
    <property type="entry name" value="CB"/>
    <property type="match status" value="1"/>
</dbReference>
<reference evidence="12 13" key="2">
    <citation type="journal article" date="2011" name="Stand. Genomic Sci.">
        <title>Complete genome sequence of Calditerrivibrio nitroreducens type strain (Yu37-1).</title>
        <authorList>
            <person name="Pitluck S."/>
            <person name="Sikorski J."/>
            <person name="Zeytun A."/>
            <person name="Lapidus A."/>
            <person name="Nolan M."/>
            <person name="Lucas S."/>
            <person name="Hammon N."/>
            <person name="Deshpande S."/>
            <person name="Cheng J.F."/>
            <person name="Tapia R."/>
            <person name="Han C."/>
            <person name="Goodwin L."/>
            <person name="Liolios K."/>
            <person name="Pagani I."/>
            <person name="Ivanova N."/>
            <person name="Mavromatis K."/>
            <person name="Pati A."/>
            <person name="Chen A."/>
            <person name="Palaniappan K."/>
            <person name="Hauser L."/>
            <person name="Chang Y.J."/>
            <person name="Jeffries C.D."/>
            <person name="Detter J.C."/>
            <person name="Brambilla E."/>
            <person name="Djao O.D."/>
            <person name="Rohde M."/>
            <person name="Spring S."/>
            <person name="Goker M."/>
            <person name="Woyke T."/>
            <person name="Bristow J."/>
            <person name="Eisen J.A."/>
            <person name="Markowitz V."/>
            <person name="Hugenholtz P."/>
            <person name="Kyrpides N.C."/>
            <person name="Klenk H.P."/>
            <person name="Land M."/>
        </authorList>
    </citation>
    <scope>NUCLEOTIDE SEQUENCE [LARGE SCALE GENOMIC DNA]</scope>
    <source>
        <strain evidence="13">DSM 19672 / NBRC 101217 / Yu37-1</strain>
    </source>
</reference>
<evidence type="ECO:0000256" key="8">
    <source>
        <dbReference type="ARBA" id="ARBA00023306"/>
    </source>
</evidence>
<keyword evidence="4 9" id="KW-0159">Chromosome partition</keyword>
<gene>
    <name evidence="9" type="primary">xerC</name>
    <name evidence="12" type="ordered locus">Calni_1109</name>
</gene>
<dbReference type="Pfam" id="PF02899">
    <property type="entry name" value="Phage_int_SAM_1"/>
    <property type="match status" value="1"/>
</dbReference>
<name>E4TIA4_CALNY</name>
<dbReference type="NCBIfam" id="NF040815">
    <property type="entry name" value="recomb_XerA_Arch"/>
    <property type="match status" value="1"/>
</dbReference>
<feature type="active site" evidence="9">
    <location>
        <position position="246"/>
    </location>
</feature>
<reference key="1">
    <citation type="submission" date="2010-11" db="EMBL/GenBank/DDBJ databases">
        <title>The complete genome of chromosome of Calditerrivibrio nitroreducens DSM 19672.</title>
        <authorList>
            <consortium name="US DOE Joint Genome Institute (JGI-PGF)"/>
            <person name="Lucas S."/>
            <person name="Copeland A."/>
            <person name="Lapidus A."/>
            <person name="Bruce D."/>
            <person name="Goodwin L."/>
            <person name="Pitluck S."/>
            <person name="Kyrpides N."/>
            <person name="Mavromatis K."/>
            <person name="Ivanova N."/>
            <person name="Mikhailova N."/>
            <person name="Zeytun A."/>
            <person name="Brettin T."/>
            <person name="Detter J.C."/>
            <person name="Tapia R."/>
            <person name="Han C."/>
            <person name="Land M."/>
            <person name="Hauser L."/>
            <person name="Markowitz V."/>
            <person name="Cheng J.-F."/>
            <person name="Hugenholtz P."/>
            <person name="Woyke T."/>
            <person name="Wu D."/>
            <person name="Spring S."/>
            <person name="Schroeder M."/>
            <person name="Brambilla E."/>
            <person name="Klenk H.-P."/>
            <person name="Eisen J.A."/>
        </authorList>
    </citation>
    <scope>NUCLEOTIDE SEQUENCE [LARGE SCALE GENOMIC DNA]</scope>
    <source>
        <strain>DSM 19672</strain>
    </source>
</reference>
<dbReference type="GO" id="GO:0009037">
    <property type="term" value="F:tyrosine-based site-specific recombinase activity"/>
    <property type="evidence" value="ECO:0007669"/>
    <property type="project" value="UniProtKB-UniRule"/>
</dbReference>
<keyword evidence="8 9" id="KW-0131">Cell cycle</keyword>
<dbReference type="Proteomes" id="UP000007039">
    <property type="component" value="Chromosome"/>
</dbReference>
<evidence type="ECO:0000256" key="3">
    <source>
        <dbReference type="ARBA" id="ARBA00022618"/>
    </source>
</evidence>
<proteinExistence type="inferred from homology"/>
<keyword evidence="13" id="KW-1185">Reference proteome</keyword>
<dbReference type="STRING" id="768670.Calni_1109"/>
<dbReference type="InterPro" id="IPR004107">
    <property type="entry name" value="Integrase_SAM-like_N"/>
</dbReference>
<dbReference type="NCBIfam" id="NF001399">
    <property type="entry name" value="PRK00283.1"/>
    <property type="match status" value="1"/>
</dbReference>
<feature type="active site" evidence="9">
    <location>
        <position position="171"/>
    </location>
</feature>
<comment type="subcellular location">
    <subcellularLocation>
        <location evidence="1 9">Cytoplasm</location>
    </subcellularLocation>
</comment>
<dbReference type="PANTHER" id="PTHR30349">
    <property type="entry name" value="PHAGE INTEGRASE-RELATED"/>
    <property type="match status" value="1"/>
</dbReference>
<dbReference type="SUPFAM" id="SSF56349">
    <property type="entry name" value="DNA breaking-rejoining enzymes"/>
    <property type="match status" value="1"/>
</dbReference>
<comment type="function">
    <text evidence="9">Site-specific tyrosine recombinase, which acts by catalyzing the cutting and rejoining of the recombining DNA molecules. The XerC-XerD complex is essential to convert dimers of the bacterial chromosome into monomers to permit their segregation at cell division. It also contributes to the segregational stability of plasmids.</text>
</comment>
<keyword evidence="3 9" id="KW-0132">Cell division</keyword>
<feature type="active site" evidence="9">
    <location>
        <position position="147"/>
    </location>
</feature>
<dbReference type="InterPro" id="IPR023009">
    <property type="entry name" value="Tyrosine_recombinase_XerC/XerD"/>
</dbReference>
<evidence type="ECO:0000313" key="12">
    <source>
        <dbReference type="EMBL" id="ADR19020.1"/>
    </source>
</evidence>
<evidence type="ECO:0000256" key="4">
    <source>
        <dbReference type="ARBA" id="ARBA00022829"/>
    </source>
</evidence>